<dbReference type="EMBL" id="CP018477">
    <property type="protein sequence ID" value="ASV74102.1"/>
    <property type="molecule type" value="Genomic_DNA"/>
</dbReference>
<sequence length="38" mass="4647">MRHIIKEGDCHFRKPERQLALGTVNCKRFPRKWLPIDR</sequence>
<evidence type="ECO:0000313" key="1">
    <source>
        <dbReference type="EMBL" id="ASV74102.1"/>
    </source>
</evidence>
<keyword evidence="2" id="KW-1185">Reference proteome</keyword>
<gene>
    <name evidence="1" type="ORF">THTE_1500</name>
</gene>
<organism evidence="1 2">
    <name type="scientific">Thermogutta terrifontis</name>
    <dbReference type="NCBI Taxonomy" id="1331910"/>
    <lineage>
        <taxon>Bacteria</taxon>
        <taxon>Pseudomonadati</taxon>
        <taxon>Planctomycetota</taxon>
        <taxon>Planctomycetia</taxon>
        <taxon>Pirellulales</taxon>
        <taxon>Thermoguttaceae</taxon>
        <taxon>Thermogutta</taxon>
    </lineage>
</organism>
<accession>A0A286RDS9</accession>
<evidence type="ECO:0000313" key="2">
    <source>
        <dbReference type="Proteomes" id="UP000215086"/>
    </source>
</evidence>
<proteinExistence type="predicted"/>
<reference evidence="1 2" key="1">
    <citation type="journal article" name="Front. Microbiol.">
        <title>Sugar Metabolism of the First Thermophilic Planctomycete Thermogutta terrifontis: Comparative Genomic and Transcriptomic Approaches.</title>
        <authorList>
            <person name="Elcheninov A.G."/>
            <person name="Menzel P."/>
            <person name="Gudbergsdottir S.R."/>
            <person name="Slesarev A.I."/>
            <person name="Kadnikov V.V."/>
            <person name="Krogh A."/>
            <person name="Bonch-Osmolovskaya E.A."/>
            <person name="Peng X."/>
            <person name="Kublanov I.V."/>
        </authorList>
    </citation>
    <scope>NUCLEOTIDE SEQUENCE [LARGE SCALE GENOMIC DNA]</scope>
    <source>
        <strain evidence="1 2">R1</strain>
    </source>
</reference>
<protein>
    <submittedName>
        <fullName evidence="1">Uncharacterized protein</fullName>
    </submittedName>
</protein>
<name>A0A286RDS9_9BACT</name>
<dbReference type="AlphaFoldDB" id="A0A286RDS9"/>
<dbReference type="KEGG" id="ttf:THTE_1500"/>
<dbReference type="Proteomes" id="UP000215086">
    <property type="component" value="Chromosome"/>
</dbReference>